<organism evidence="1 2">
    <name type="scientific">Paenibacillus oralis</name>
    <dbReference type="NCBI Taxonomy" id="2490856"/>
    <lineage>
        <taxon>Bacteria</taxon>
        <taxon>Bacillati</taxon>
        <taxon>Bacillota</taxon>
        <taxon>Bacilli</taxon>
        <taxon>Bacillales</taxon>
        <taxon>Paenibacillaceae</taxon>
        <taxon>Paenibacillus</taxon>
    </lineage>
</organism>
<dbReference type="EMBL" id="RRCN01000001">
    <property type="protein sequence ID" value="RRJ62834.1"/>
    <property type="molecule type" value="Genomic_DNA"/>
</dbReference>
<evidence type="ECO:0000313" key="2">
    <source>
        <dbReference type="Proteomes" id="UP000267017"/>
    </source>
</evidence>
<name>A0A3P3TYH8_9BACL</name>
<dbReference type="RefSeq" id="WP_128630720.1">
    <property type="nucleotide sequence ID" value="NZ_RRCN01000001.1"/>
</dbReference>
<dbReference type="AlphaFoldDB" id="A0A3P3TYH8"/>
<accession>A0A3P3TYH8</accession>
<sequence>MPINVIDHRQPFEPQLKAFGLHGVKYILVLNSPDQYLNELVKVVLPQRENLLGLAVRTTG</sequence>
<keyword evidence="2" id="KW-1185">Reference proteome</keyword>
<gene>
    <name evidence="1" type="ORF">EHV15_07705</name>
</gene>
<reference evidence="1 2" key="1">
    <citation type="submission" date="2018-11" db="EMBL/GenBank/DDBJ databases">
        <title>Genome sequencing of Paenibacillus sp. KCOM 3021 (= ChDC PVNT-B20).</title>
        <authorList>
            <person name="Kook J.-K."/>
            <person name="Park S.-N."/>
            <person name="Lim Y.K."/>
        </authorList>
    </citation>
    <scope>NUCLEOTIDE SEQUENCE [LARGE SCALE GENOMIC DNA]</scope>
    <source>
        <strain evidence="1 2">KCOM 3021</strain>
    </source>
</reference>
<protein>
    <submittedName>
        <fullName evidence="1">Uncharacterized protein</fullName>
    </submittedName>
</protein>
<comment type="caution">
    <text evidence="1">The sequence shown here is derived from an EMBL/GenBank/DDBJ whole genome shotgun (WGS) entry which is preliminary data.</text>
</comment>
<evidence type="ECO:0000313" key="1">
    <source>
        <dbReference type="EMBL" id="RRJ62834.1"/>
    </source>
</evidence>
<proteinExistence type="predicted"/>
<dbReference type="Proteomes" id="UP000267017">
    <property type="component" value="Unassembled WGS sequence"/>
</dbReference>